<dbReference type="Gene3D" id="3.90.960.10">
    <property type="entry name" value="YbaK/aminoacyl-tRNA synthetase-associated domain"/>
    <property type="match status" value="1"/>
</dbReference>
<comment type="caution">
    <text evidence="2">The sequence shown here is derived from an EMBL/GenBank/DDBJ whole genome shotgun (WGS) entry which is preliminary data.</text>
</comment>
<reference evidence="2" key="2">
    <citation type="submission" date="2020-09" db="EMBL/GenBank/DDBJ databases">
        <authorList>
            <person name="Sun Q."/>
            <person name="Kim S."/>
        </authorList>
    </citation>
    <scope>NUCLEOTIDE SEQUENCE</scope>
    <source>
        <strain evidence="2">KCTC 42651</strain>
    </source>
</reference>
<dbReference type="PANTHER" id="PTHR30411">
    <property type="entry name" value="CYTOPLASMIC PROTEIN"/>
    <property type="match status" value="1"/>
</dbReference>
<dbReference type="InterPro" id="IPR007214">
    <property type="entry name" value="YbaK/aa-tRNA-synth-assoc-dom"/>
</dbReference>
<dbReference type="GO" id="GO:0002161">
    <property type="term" value="F:aminoacyl-tRNA deacylase activity"/>
    <property type="evidence" value="ECO:0007669"/>
    <property type="project" value="InterPro"/>
</dbReference>
<name>A0A918XXI2_9PROT</name>
<dbReference type="InterPro" id="IPR036754">
    <property type="entry name" value="YbaK/aa-tRNA-synt-asso_dom_sf"/>
</dbReference>
<gene>
    <name evidence="2" type="ORF">GCM10017083_52110</name>
</gene>
<proteinExistence type="predicted"/>
<organism evidence="2 3">
    <name type="scientific">Thalassobaculum fulvum</name>
    <dbReference type="NCBI Taxonomy" id="1633335"/>
    <lineage>
        <taxon>Bacteria</taxon>
        <taxon>Pseudomonadati</taxon>
        <taxon>Pseudomonadota</taxon>
        <taxon>Alphaproteobacteria</taxon>
        <taxon>Rhodospirillales</taxon>
        <taxon>Thalassobaculaceae</taxon>
        <taxon>Thalassobaculum</taxon>
    </lineage>
</organism>
<protein>
    <recommendedName>
        <fullName evidence="1">YbaK/aminoacyl-tRNA synthetase-associated domain-containing protein</fullName>
    </recommendedName>
</protein>
<dbReference type="AlphaFoldDB" id="A0A918XXI2"/>
<evidence type="ECO:0000313" key="3">
    <source>
        <dbReference type="Proteomes" id="UP000630353"/>
    </source>
</evidence>
<evidence type="ECO:0000259" key="1">
    <source>
        <dbReference type="Pfam" id="PF04073"/>
    </source>
</evidence>
<dbReference type="Pfam" id="PF04073">
    <property type="entry name" value="tRNA_edit"/>
    <property type="match status" value="1"/>
</dbReference>
<sequence length="161" mass="17119">MDTPMTDSHARLVAHLDAAGAAYRIVEHEAEGRSEEISVIRGNHPSQALKAMVVALKGGAADFGLAVLPGDRRVDFEALARAFGARKVRFAAPEDAQRLTGCVMGSVPPFSFDPAMPLVADPAIQGNQEVCFNAARLDRSIFMPLADYLKAAAPRLTAFAA</sequence>
<reference evidence="2" key="1">
    <citation type="journal article" date="2014" name="Int. J. Syst. Evol. Microbiol.">
        <title>Complete genome sequence of Corynebacterium casei LMG S-19264T (=DSM 44701T), isolated from a smear-ripened cheese.</title>
        <authorList>
            <consortium name="US DOE Joint Genome Institute (JGI-PGF)"/>
            <person name="Walter F."/>
            <person name="Albersmeier A."/>
            <person name="Kalinowski J."/>
            <person name="Ruckert C."/>
        </authorList>
    </citation>
    <scope>NUCLEOTIDE SEQUENCE</scope>
    <source>
        <strain evidence="2">KCTC 42651</strain>
    </source>
</reference>
<feature type="domain" description="YbaK/aminoacyl-tRNA synthetase-associated" evidence="1">
    <location>
        <begin position="34"/>
        <end position="150"/>
    </location>
</feature>
<keyword evidence="3" id="KW-1185">Reference proteome</keyword>
<accession>A0A918XXI2</accession>
<dbReference type="SUPFAM" id="SSF55826">
    <property type="entry name" value="YbaK/ProRS associated domain"/>
    <property type="match status" value="1"/>
</dbReference>
<dbReference type="EMBL" id="BMZS01000015">
    <property type="protein sequence ID" value="GHD62794.1"/>
    <property type="molecule type" value="Genomic_DNA"/>
</dbReference>
<evidence type="ECO:0000313" key="2">
    <source>
        <dbReference type="EMBL" id="GHD62794.1"/>
    </source>
</evidence>
<dbReference type="Proteomes" id="UP000630353">
    <property type="component" value="Unassembled WGS sequence"/>
</dbReference>
<dbReference type="PANTHER" id="PTHR30411:SF9">
    <property type="entry name" value="MULTIFUNCTIONAL SER_THR-TRNA DEACYLASE PROXP-Y"/>
    <property type="match status" value="1"/>
</dbReference>